<dbReference type="EMBL" id="JABBWD010000005">
    <property type="protein sequence ID" value="KAG1781649.1"/>
    <property type="molecule type" value="Genomic_DNA"/>
</dbReference>
<feature type="domain" description="F-box" evidence="1">
    <location>
        <begin position="50"/>
        <end position="107"/>
    </location>
</feature>
<dbReference type="Proteomes" id="UP000714275">
    <property type="component" value="Unassembled WGS sequence"/>
</dbReference>
<organism evidence="2 3">
    <name type="scientific">Suillus placidus</name>
    <dbReference type="NCBI Taxonomy" id="48579"/>
    <lineage>
        <taxon>Eukaryota</taxon>
        <taxon>Fungi</taxon>
        <taxon>Dikarya</taxon>
        <taxon>Basidiomycota</taxon>
        <taxon>Agaricomycotina</taxon>
        <taxon>Agaricomycetes</taxon>
        <taxon>Agaricomycetidae</taxon>
        <taxon>Boletales</taxon>
        <taxon>Suillineae</taxon>
        <taxon>Suillaceae</taxon>
        <taxon>Suillus</taxon>
    </lineage>
</organism>
<keyword evidence="3" id="KW-1185">Reference proteome</keyword>
<dbReference type="InterPro" id="IPR001810">
    <property type="entry name" value="F-box_dom"/>
</dbReference>
<dbReference type="Pfam" id="PF12937">
    <property type="entry name" value="F-box-like"/>
    <property type="match status" value="1"/>
</dbReference>
<protein>
    <recommendedName>
        <fullName evidence="1">F-box domain-containing protein</fullName>
    </recommendedName>
</protein>
<sequence>MTTLPSPLDVTSRSATADVAQLRAEIDRDLAALAESMRILSFRRNCLAPISGLPNEILTIIFKYFEENERFESEYGYDDEDTPACLTITHVCRHWRNVALECPALWGFISSRSPFWIDVMLERSKETPLVVTYAIPLPLENCLEKVLSQLPRIEYLEIRSESCDVGHVMDLLSSQPAPMLKTFKLSARDGGLFPMGPISGPIFKGQAPLLRVVGVDYLDRSWSSCIFDGLRSLFVTVARLPDLLSALRCMPALEMLTLEAIKSNETMFFDKVPLAQLKSIYLRATSLRTAVPIFAHLALPVDVKISLNLQSIRGPKTFSDLFSAIYKHPGGSGPVLRSLRATNFDTRFMTVQFSTSRAIKHHDDDDIRLSVRFFFDLPDVVQPDIVLDIWQTITQQAFFSGELEFIHFEGFTGFIWGLTVALRIEESSDVTYPSLRVLELRDMVLESDELKDLRDVLTMRTRHNLCLQDLRLTLCNNFTAGQEQLFREVVANVDCDQWTLNDGRKWLS</sequence>
<dbReference type="AlphaFoldDB" id="A0A9P7D6W6"/>
<dbReference type="OrthoDB" id="2692326at2759"/>
<reference evidence="2" key="1">
    <citation type="journal article" date="2020" name="New Phytol.">
        <title>Comparative genomics reveals dynamic genome evolution in host specialist ectomycorrhizal fungi.</title>
        <authorList>
            <person name="Lofgren L.A."/>
            <person name="Nguyen N.H."/>
            <person name="Vilgalys R."/>
            <person name="Ruytinx J."/>
            <person name="Liao H.L."/>
            <person name="Branco S."/>
            <person name="Kuo A."/>
            <person name="LaButti K."/>
            <person name="Lipzen A."/>
            <person name="Andreopoulos W."/>
            <person name="Pangilinan J."/>
            <person name="Riley R."/>
            <person name="Hundley H."/>
            <person name="Na H."/>
            <person name="Barry K."/>
            <person name="Grigoriev I.V."/>
            <person name="Stajich J.E."/>
            <person name="Kennedy P.G."/>
        </authorList>
    </citation>
    <scope>NUCLEOTIDE SEQUENCE</scope>
    <source>
        <strain evidence="2">DOB743</strain>
    </source>
</reference>
<dbReference type="SUPFAM" id="SSF52047">
    <property type="entry name" value="RNI-like"/>
    <property type="match status" value="1"/>
</dbReference>
<proteinExistence type="predicted"/>
<accession>A0A9P7D6W6</accession>
<name>A0A9P7D6W6_9AGAM</name>
<evidence type="ECO:0000313" key="2">
    <source>
        <dbReference type="EMBL" id="KAG1781649.1"/>
    </source>
</evidence>
<comment type="caution">
    <text evidence="2">The sequence shown here is derived from an EMBL/GenBank/DDBJ whole genome shotgun (WGS) entry which is preliminary data.</text>
</comment>
<evidence type="ECO:0000259" key="1">
    <source>
        <dbReference type="Pfam" id="PF12937"/>
    </source>
</evidence>
<evidence type="ECO:0000313" key="3">
    <source>
        <dbReference type="Proteomes" id="UP000714275"/>
    </source>
</evidence>
<gene>
    <name evidence="2" type="ORF">EV702DRAFT_1275793</name>
</gene>
<dbReference type="Gene3D" id="1.20.1280.50">
    <property type="match status" value="1"/>
</dbReference>